<proteinExistence type="predicted"/>
<gene>
    <name evidence="5" type="ORF">AXF17_00860</name>
</gene>
<dbReference type="InterPro" id="IPR001310">
    <property type="entry name" value="Histidine_triad_HIT"/>
</dbReference>
<dbReference type="Gene3D" id="3.30.428.10">
    <property type="entry name" value="HIT-like"/>
    <property type="match status" value="1"/>
</dbReference>
<evidence type="ECO:0000256" key="1">
    <source>
        <dbReference type="PIRSR" id="PIRSR601310-1"/>
    </source>
</evidence>
<dbReference type="PANTHER" id="PTHR23089">
    <property type="entry name" value="HISTIDINE TRIAD HIT PROTEIN"/>
    <property type="match status" value="1"/>
</dbReference>
<dbReference type="PROSITE" id="PS51084">
    <property type="entry name" value="HIT_2"/>
    <property type="match status" value="1"/>
</dbReference>
<name>A0A223AQF0_9FIRM</name>
<dbReference type="GO" id="GO:0003824">
    <property type="term" value="F:catalytic activity"/>
    <property type="evidence" value="ECO:0007669"/>
    <property type="project" value="InterPro"/>
</dbReference>
<evidence type="ECO:0000256" key="2">
    <source>
        <dbReference type="PIRSR" id="PIRSR601310-3"/>
    </source>
</evidence>
<evidence type="ECO:0000313" key="6">
    <source>
        <dbReference type="Proteomes" id="UP000214689"/>
    </source>
</evidence>
<evidence type="ECO:0000313" key="5">
    <source>
        <dbReference type="EMBL" id="ASS37167.1"/>
    </source>
</evidence>
<dbReference type="CDD" id="cd01276">
    <property type="entry name" value="PKCI_related"/>
    <property type="match status" value="1"/>
</dbReference>
<dbReference type="Pfam" id="PF11969">
    <property type="entry name" value="DcpS_C"/>
    <property type="match status" value="1"/>
</dbReference>
<dbReference type="Proteomes" id="UP000214689">
    <property type="component" value="Chromosome"/>
</dbReference>
<evidence type="ECO:0000259" key="4">
    <source>
        <dbReference type="PROSITE" id="PS51084"/>
    </source>
</evidence>
<keyword evidence="6" id="KW-1185">Reference proteome</keyword>
<sequence length="113" mass="12743">MEDCIFCKLAKGEIPTDMVYEDDLISVFRDAAPEAPVHVLMVPKKHVASLNDLEDADRELMGHMMLKIKDIAVQEGLDNGFRTVINTGEDGQQTVHHLHIHILGRRKMTWPPG</sequence>
<organism evidence="5 6">
    <name type="scientific">Mogibacterium pumilum</name>
    <dbReference type="NCBI Taxonomy" id="86332"/>
    <lineage>
        <taxon>Bacteria</taxon>
        <taxon>Bacillati</taxon>
        <taxon>Bacillota</taxon>
        <taxon>Clostridia</taxon>
        <taxon>Peptostreptococcales</taxon>
        <taxon>Anaerovoracaceae</taxon>
        <taxon>Mogibacterium</taxon>
    </lineage>
</organism>
<feature type="active site" description="Tele-AMP-histidine intermediate" evidence="1">
    <location>
        <position position="99"/>
    </location>
</feature>
<reference evidence="6" key="1">
    <citation type="submission" date="2016-05" db="EMBL/GenBank/DDBJ databases">
        <authorList>
            <person name="Holder M.E."/>
            <person name="Ajami N.J."/>
            <person name="Petrosino J.F."/>
        </authorList>
    </citation>
    <scope>NUCLEOTIDE SEQUENCE [LARGE SCALE GENOMIC DNA]</scope>
    <source>
        <strain evidence="6">ATCC 700696</strain>
    </source>
</reference>
<accession>A0A223AQF0</accession>
<evidence type="ECO:0000256" key="3">
    <source>
        <dbReference type="PROSITE-ProRule" id="PRU00464"/>
    </source>
</evidence>
<dbReference type="InterPro" id="IPR036265">
    <property type="entry name" value="HIT-like_sf"/>
</dbReference>
<dbReference type="AlphaFoldDB" id="A0A223AQF0"/>
<dbReference type="RefSeq" id="WP_094233383.1">
    <property type="nucleotide sequence ID" value="NZ_CP016199.1"/>
</dbReference>
<dbReference type="InterPro" id="IPR019808">
    <property type="entry name" value="Histidine_triad_CS"/>
</dbReference>
<protein>
    <submittedName>
        <fullName evidence="5">Histidine triad nucleotide-binding protein</fullName>
    </submittedName>
</protein>
<dbReference type="PRINTS" id="PR00332">
    <property type="entry name" value="HISTRIAD"/>
</dbReference>
<feature type="short sequence motif" description="Histidine triad motif" evidence="2 3">
    <location>
        <begin position="97"/>
        <end position="101"/>
    </location>
</feature>
<dbReference type="SUPFAM" id="SSF54197">
    <property type="entry name" value="HIT-like"/>
    <property type="match status" value="1"/>
</dbReference>
<dbReference type="OrthoDB" id="9784774at2"/>
<dbReference type="PROSITE" id="PS00892">
    <property type="entry name" value="HIT_1"/>
    <property type="match status" value="1"/>
</dbReference>
<feature type="domain" description="HIT" evidence="4">
    <location>
        <begin position="5"/>
        <end position="113"/>
    </location>
</feature>
<dbReference type="EMBL" id="CP016199">
    <property type="protein sequence ID" value="ASS37167.1"/>
    <property type="molecule type" value="Genomic_DNA"/>
</dbReference>
<dbReference type="InterPro" id="IPR011146">
    <property type="entry name" value="HIT-like"/>
</dbReference>